<dbReference type="KEGG" id="spha:D3Y57_16370"/>
<organism evidence="2 3">
    <name type="scientific">Sphingomonas paeninsulae</name>
    <dbReference type="NCBI Taxonomy" id="2319844"/>
    <lineage>
        <taxon>Bacteria</taxon>
        <taxon>Pseudomonadati</taxon>
        <taxon>Pseudomonadota</taxon>
        <taxon>Alphaproteobacteria</taxon>
        <taxon>Sphingomonadales</taxon>
        <taxon>Sphingomonadaceae</taxon>
        <taxon>Sphingomonas</taxon>
    </lineage>
</organism>
<dbReference type="AlphaFoldDB" id="A0A494TCK8"/>
<gene>
    <name evidence="2" type="ORF">D3Y57_16370</name>
</gene>
<name>A0A494TCK8_SPHPE</name>
<reference evidence="2 3" key="1">
    <citation type="submission" date="2018-09" db="EMBL/GenBank/DDBJ databases">
        <title>Sphingomonas peninsula sp. nov., isolated from fildes peninsula, Antarctic soil.</title>
        <authorList>
            <person name="Yingchao G."/>
        </authorList>
    </citation>
    <scope>NUCLEOTIDE SEQUENCE [LARGE SCALE GENOMIC DNA]</scope>
    <source>
        <strain evidence="2 3">YZ-8</strain>
    </source>
</reference>
<protein>
    <submittedName>
        <fullName evidence="2">Uncharacterized protein</fullName>
    </submittedName>
</protein>
<dbReference type="EMBL" id="CP032829">
    <property type="protein sequence ID" value="AYJ87219.1"/>
    <property type="molecule type" value="Genomic_DNA"/>
</dbReference>
<keyword evidence="3" id="KW-1185">Reference proteome</keyword>
<feature type="chain" id="PRO_5019723700" evidence="1">
    <location>
        <begin position="22"/>
        <end position="215"/>
    </location>
</feature>
<evidence type="ECO:0000313" key="2">
    <source>
        <dbReference type="EMBL" id="AYJ87219.1"/>
    </source>
</evidence>
<dbReference type="Proteomes" id="UP000276254">
    <property type="component" value="Chromosome"/>
</dbReference>
<dbReference type="RefSeq" id="WP_121154303.1">
    <property type="nucleotide sequence ID" value="NZ_CP032829.1"/>
</dbReference>
<evidence type="ECO:0000313" key="3">
    <source>
        <dbReference type="Proteomes" id="UP000276254"/>
    </source>
</evidence>
<evidence type="ECO:0000256" key="1">
    <source>
        <dbReference type="SAM" id="SignalP"/>
    </source>
</evidence>
<dbReference type="OrthoDB" id="7467144at2"/>
<proteinExistence type="predicted"/>
<feature type="signal peptide" evidence="1">
    <location>
        <begin position="1"/>
        <end position="21"/>
    </location>
</feature>
<accession>A0A494TCK8</accession>
<sequence>MKFRSILLVSMSVAVAHPAAAQIFWQSPDFRGTPIIAGEAGIGIPMPGATPAEESAALAWQLRSGLNVMALQCQFDKTLLAQDSYNGILINHREELTKDYNMLNGYFMRLGKTKKAAQDLLDKYGTKNYTSFSTVRAQYGFCQAASNIARATLFAPRGSFQTVAVERLRELRNSLVPQGEQLFRFGSKLPISYPDFSKKCWSSRGYKNCAYTNGI</sequence>
<keyword evidence="1" id="KW-0732">Signal</keyword>